<accession>A0A5N5X7S5</accession>
<protein>
    <recommendedName>
        <fullName evidence="3">Chaperonin 10-like protein</fullName>
    </recommendedName>
</protein>
<evidence type="ECO:0000313" key="1">
    <source>
        <dbReference type="EMBL" id="KAB8076127.1"/>
    </source>
</evidence>
<gene>
    <name evidence="1" type="ORF">BDV29DRAFT_155053</name>
</gene>
<dbReference type="PANTHER" id="PTHR11695:SF294">
    <property type="entry name" value="RETICULON-4-INTERACTING PROTEIN 1, MITOCHONDRIAL"/>
    <property type="match status" value="1"/>
</dbReference>
<name>A0A5N5X7S5_9EURO</name>
<dbReference type="Gene3D" id="3.90.180.10">
    <property type="entry name" value="Medium-chain alcohol dehydrogenases, catalytic domain"/>
    <property type="match status" value="1"/>
</dbReference>
<sequence>MTMGIVSFVFQKEPSIAEMDFSGVVISVGRQVPVIPTPTNKHRYFPIGTAVFGLIPVGEHLNGVGALAEYLIVEMSPIPRKPTNISFDRGAGLPVSGATTLTHMVAAKLHPGDRVFLNSEIGHIVDQSAPEAVSKDGYLVGRCSPSSFETAKTVGCNDVVSYGLVLRRSALPVAIVEKKHLTGGLALMDARSCGIHRLVF</sequence>
<evidence type="ECO:0008006" key="3">
    <source>
        <dbReference type="Google" id="ProtNLM"/>
    </source>
</evidence>
<keyword evidence="2" id="KW-1185">Reference proteome</keyword>
<dbReference type="EMBL" id="ML732185">
    <property type="protein sequence ID" value="KAB8076127.1"/>
    <property type="molecule type" value="Genomic_DNA"/>
</dbReference>
<dbReference type="SUPFAM" id="SSF50129">
    <property type="entry name" value="GroES-like"/>
    <property type="match status" value="1"/>
</dbReference>
<proteinExistence type="predicted"/>
<evidence type="ECO:0000313" key="2">
    <source>
        <dbReference type="Proteomes" id="UP000326565"/>
    </source>
</evidence>
<dbReference type="InterPro" id="IPR050700">
    <property type="entry name" value="YIM1/Zinc_Alcohol_DH_Fams"/>
</dbReference>
<reference evidence="1 2" key="1">
    <citation type="submission" date="2019-04" db="EMBL/GenBank/DDBJ databases">
        <title>Friends and foes A comparative genomics study of 23 Aspergillus species from section Flavi.</title>
        <authorList>
            <consortium name="DOE Joint Genome Institute"/>
            <person name="Kjaerbolling I."/>
            <person name="Vesth T."/>
            <person name="Frisvad J.C."/>
            <person name="Nybo J.L."/>
            <person name="Theobald S."/>
            <person name="Kildgaard S."/>
            <person name="Isbrandt T."/>
            <person name="Kuo A."/>
            <person name="Sato A."/>
            <person name="Lyhne E.K."/>
            <person name="Kogle M.E."/>
            <person name="Wiebenga A."/>
            <person name="Kun R.S."/>
            <person name="Lubbers R.J."/>
            <person name="Makela M.R."/>
            <person name="Barry K."/>
            <person name="Chovatia M."/>
            <person name="Clum A."/>
            <person name="Daum C."/>
            <person name="Haridas S."/>
            <person name="He G."/>
            <person name="LaButti K."/>
            <person name="Lipzen A."/>
            <person name="Mondo S."/>
            <person name="Riley R."/>
            <person name="Salamov A."/>
            <person name="Simmons B.A."/>
            <person name="Magnuson J.K."/>
            <person name="Henrissat B."/>
            <person name="Mortensen U.H."/>
            <person name="Larsen T.O."/>
            <person name="Devries R.P."/>
            <person name="Grigoriev I.V."/>
            <person name="Machida M."/>
            <person name="Baker S.E."/>
            <person name="Andersen M.R."/>
        </authorList>
    </citation>
    <scope>NUCLEOTIDE SEQUENCE [LARGE SCALE GENOMIC DNA]</scope>
    <source>
        <strain evidence="1 2">CBS 151.66</strain>
    </source>
</reference>
<dbReference type="Proteomes" id="UP000326565">
    <property type="component" value="Unassembled WGS sequence"/>
</dbReference>
<dbReference type="AlphaFoldDB" id="A0A5N5X7S5"/>
<dbReference type="OrthoDB" id="3509362at2759"/>
<dbReference type="PANTHER" id="PTHR11695">
    <property type="entry name" value="ALCOHOL DEHYDROGENASE RELATED"/>
    <property type="match status" value="1"/>
</dbReference>
<dbReference type="Gene3D" id="3.40.50.720">
    <property type="entry name" value="NAD(P)-binding Rossmann-like Domain"/>
    <property type="match status" value="1"/>
</dbReference>
<organism evidence="1 2">
    <name type="scientific">Aspergillus leporis</name>
    <dbReference type="NCBI Taxonomy" id="41062"/>
    <lineage>
        <taxon>Eukaryota</taxon>
        <taxon>Fungi</taxon>
        <taxon>Dikarya</taxon>
        <taxon>Ascomycota</taxon>
        <taxon>Pezizomycotina</taxon>
        <taxon>Eurotiomycetes</taxon>
        <taxon>Eurotiomycetidae</taxon>
        <taxon>Eurotiales</taxon>
        <taxon>Aspergillaceae</taxon>
        <taxon>Aspergillus</taxon>
        <taxon>Aspergillus subgen. Circumdati</taxon>
    </lineage>
</organism>
<dbReference type="InterPro" id="IPR011032">
    <property type="entry name" value="GroES-like_sf"/>
</dbReference>